<evidence type="ECO:0000256" key="5">
    <source>
        <dbReference type="PROSITE-ProRule" id="PRU00042"/>
    </source>
</evidence>
<dbReference type="EMBL" id="AJWK01030966">
    <property type="status" value="NOT_ANNOTATED_CDS"/>
    <property type="molecule type" value="Genomic_DNA"/>
</dbReference>
<evidence type="ECO:0000256" key="3">
    <source>
        <dbReference type="ARBA" id="ARBA00022771"/>
    </source>
</evidence>
<reference evidence="7" key="1">
    <citation type="submission" date="2020-05" db="UniProtKB">
        <authorList>
            <consortium name="EnsemblMetazoa"/>
        </authorList>
    </citation>
    <scope>IDENTIFICATION</scope>
    <source>
        <strain evidence="7">Jacobina</strain>
    </source>
</reference>
<dbReference type="EMBL" id="AJWK01030964">
    <property type="status" value="NOT_ANNOTATED_CDS"/>
    <property type="molecule type" value="Genomic_DNA"/>
</dbReference>
<evidence type="ECO:0000313" key="7">
    <source>
        <dbReference type="EnsemblMetazoa" id="LLOJ009062-PA"/>
    </source>
</evidence>
<dbReference type="Pfam" id="PF13912">
    <property type="entry name" value="zf-C2H2_6"/>
    <property type="match status" value="1"/>
</dbReference>
<dbReference type="VEuPathDB" id="VectorBase:LLOJ009062"/>
<accession>A0A1B0EX64</accession>
<protein>
    <recommendedName>
        <fullName evidence="6">C2H2-type domain-containing protein</fullName>
    </recommendedName>
</protein>
<evidence type="ECO:0000313" key="8">
    <source>
        <dbReference type="Proteomes" id="UP000092461"/>
    </source>
</evidence>
<feature type="domain" description="C2H2-type" evidence="6">
    <location>
        <begin position="157"/>
        <end position="185"/>
    </location>
</feature>
<feature type="domain" description="C2H2-type" evidence="6">
    <location>
        <begin position="353"/>
        <end position="381"/>
    </location>
</feature>
<dbReference type="PROSITE" id="PS00028">
    <property type="entry name" value="ZINC_FINGER_C2H2_1"/>
    <property type="match status" value="10"/>
</dbReference>
<dbReference type="AlphaFoldDB" id="A0A1B0EX64"/>
<evidence type="ECO:0000256" key="1">
    <source>
        <dbReference type="ARBA" id="ARBA00022723"/>
    </source>
</evidence>
<keyword evidence="1" id="KW-0479">Metal-binding</keyword>
<organism evidence="7 8">
    <name type="scientific">Lutzomyia longipalpis</name>
    <name type="common">Sand fly</name>
    <dbReference type="NCBI Taxonomy" id="7200"/>
    <lineage>
        <taxon>Eukaryota</taxon>
        <taxon>Metazoa</taxon>
        <taxon>Ecdysozoa</taxon>
        <taxon>Arthropoda</taxon>
        <taxon>Hexapoda</taxon>
        <taxon>Insecta</taxon>
        <taxon>Pterygota</taxon>
        <taxon>Neoptera</taxon>
        <taxon>Endopterygota</taxon>
        <taxon>Diptera</taxon>
        <taxon>Nematocera</taxon>
        <taxon>Psychodoidea</taxon>
        <taxon>Psychodidae</taxon>
        <taxon>Lutzomyia</taxon>
        <taxon>Lutzomyia</taxon>
    </lineage>
</organism>
<dbReference type="Gene3D" id="3.30.160.60">
    <property type="entry name" value="Classic Zinc Finger"/>
    <property type="match status" value="8"/>
</dbReference>
<feature type="domain" description="C2H2-type" evidence="6">
    <location>
        <begin position="421"/>
        <end position="448"/>
    </location>
</feature>
<evidence type="ECO:0000256" key="4">
    <source>
        <dbReference type="ARBA" id="ARBA00022833"/>
    </source>
</evidence>
<dbReference type="InterPro" id="IPR013087">
    <property type="entry name" value="Znf_C2H2_type"/>
</dbReference>
<feature type="domain" description="C2H2-type" evidence="6">
    <location>
        <begin position="623"/>
        <end position="646"/>
    </location>
</feature>
<dbReference type="VEuPathDB" id="VectorBase:LLONM1_010618"/>
<feature type="domain" description="C2H2-type" evidence="6">
    <location>
        <begin position="394"/>
        <end position="421"/>
    </location>
</feature>
<dbReference type="InterPro" id="IPR036236">
    <property type="entry name" value="Znf_C2H2_sf"/>
</dbReference>
<feature type="domain" description="C2H2-type" evidence="6">
    <location>
        <begin position="273"/>
        <end position="301"/>
    </location>
</feature>
<dbReference type="EMBL" id="AJWK01030965">
    <property type="status" value="NOT_ANNOTATED_CDS"/>
    <property type="molecule type" value="Genomic_DNA"/>
</dbReference>
<feature type="domain" description="C2H2-type" evidence="6">
    <location>
        <begin position="3"/>
        <end position="31"/>
    </location>
</feature>
<dbReference type="GO" id="GO:0008270">
    <property type="term" value="F:zinc ion binding"/>
    <property type="evidence" value="ECO:0007669"/>
    <property type="project" value="UniProtKB-KW"/>
</dbReference>
<dbReference type="PROSITE" id="PS50157">
    <property type="entry name" value="ZINC_FINGER_C2H2_2"/>
    <property type="match status" value="10"/>
</dbReference>
<dbReference type="Proteomes" id="UP000092461">
    <property type="component" value="Unassembled WGS sequence"/>
</dbReference>
<dbReference type="Pfam" id="PF00096">
    <property type="entry name" value="zf-C2H2"/>
    <property type="match status" value="6"/>
</dbReference>
<dbReference type="PANTHER" id="PTHR24379:SF121">
    <property type="entry name" value="C2H2-TYPE DOMAIN-CONTAINING PROTEIN"/>
    <property type="match status" value="1"/>
</dbReference>
<keyword evidence="8" id="KW-1185">Reference proteome</keyword>
<name>A0A1B0EX64_LUTLO</name>
<proteinExistence type="predicted"/>
<feature type="domain" description="C2H2-type" evidence="6">
    <location>
        <begin position="98"/>
        <end position="121"/>
    </location>
</feature>
<evidence type="ECO:0000259" key="6">
    <source>
        <dbReference type="PROSITE" id="PS50157"/>
    </source>
</evidence>
<dbReference type="SUPFAM" id="SSF57667">
    <property type="entry name" value="beta-beta-alpha zinc fingers"/>
    <property type="match status" value="5"/>
</dbReference>
<dbReference type="PANTHER" id="PTHR24379">
    <property type="entry name" value="KRAB AND ZINC FINGER DOMAIN-CONTAINING"/>
    <property type="match status" value="1"/>
</dbReference>
<keyword evidence="3 5" id="KW-0863">Zinc-finger</keyword>
<evidence type="ECO:0000256" key="2">
    <source>
        <dbReference type="ARBA" id="ARBA00022737"/>
    </source>
</evidence>
<keyword evidence="2" id="KW-0677">Repeat</keyword>
<feature type="domain" description="C2H2-type" evidence="6">
    <location>
        <begin position="130"/>
        <end position="155"/>
    </location>
</feature>
<dbReference type="EMBL" id="AJWK01030963">
    <property type="status" value="NOT_ANNOTATED_CDS"/>
    <property type="molecule type" value="Genomic_DNA"/>
</dbReference>
<feature type="domain" description="C2H2-type" evidence="6">
    <location>
        <begin position="242"/>
        <end position="269"/>
    </location>
</feature>
<sequence length="658" mass="76147">MLFECEICGRKFRTKEAIRSHINKAHVQVDPYKALSIDKDGLFQCDMCLKKVPFGSLREHMRQEGRNVFPCKLCGGLFSRLFDLKRHKALKLTNTETFQCPQCPRTFHFKGNLNIHAAYSHGMRVECRDYICKVCGKKFDRSANFSNHTKRHKMEILECKECKRVFRGHVALKRHIGVVHFGITKNEINKMDGVSEQEEKVLDTSILKEEYTIQTPRVPEVIYSGAIQSSLPGKSLLNQIKHKCSVCGVQFLNISQLSIHQKTHSSLGALGDFNCSECLRTFRFQQSLDEHKLRVHSNKAPLPYKASLASVGASRSVQQKSEQPTVVSKATTMKQQAATKTSGGVAEVATKVFECDKCEKKFKSKSGIKWHIRLIHEGIKQIFKMDRNNIYKSFQCNLCNKKYIREESLLVHMNTHKGKAFDCPKCFKKFPNKCLLQQHLHVHTDDLSCSRCMNTFPSIMYLFRHAVNQQKFISPCERCEPNEENLTCCGREFGDLEKLQRHVKLRERIKCSLCCEVIYKSQRKKHIRDIHQIAKAPKTGFLPQISVQCKQCEKTFFKKKRYDTHSCFRNPYKRLLKYEPLERVEEERSEESKEMKEDVEGAEIIAIPDEEILTKPVPMERPFECEICGLKFATKRSVSQHITFTHIRFCSFQSTSSM</sequence>
<dbReference type="SMART" id="SM00355">
    <property type="entry name" value="ZnF_C2H2"/>
    <property type="match status" value="12"/>
</dbReference>
<dbReference type="EnsemblMetazoa" id="LLOJ009062-RA">
    <property type="protein sequence ID" value="LLOJ009062-PA"/>
    <property type="gene ID" value="LLOJ009062"/>
</dbReference>
<keyword evidence="4" id="KW-0862">Zinc</keyword>